<evidence type="ECO:0000313" key="2">
    <source>
        <dbReference type="EMBL" id="NEN24214.1"/>
    </source>
</evidence>
<keyword evidence="3" id="KW-1185">Reference proteome</keyword>
<keyword evidence="1" id="KW-0472">Membrane</keyword>
<gene>
    <name evidence="2" type="ORF">G3O08_11945</name>
</gene>
<keyword evidence="1" id="KW-0812">Transmembrane</keyword>
<accession>A0A7K3WRV2</accession>
<dbReference type="Proteomes" id="UP000486602">
    <property type="component" value="Unassembled WGS sequence"/>
</dbReference>
<dbReference type="AlphaFoldDB" id="A0A7K3WRV2"/>
<evidence type="ECO:0000313" key="3">
    <source>
        <dbReference type="Proteomes" id="UP000486602"/>
    </source>
</evidence>
<protein>
    <submittedName>
        <fullName evidence="2">Uncharacterized protein</fullName>
    </submittedName>
</protein>
<organism evidence="2 3">
    <name type="scientific">Cryomorpha ignava</name>
    <dbReference type="NCBI Taxonomy" id="101383"/>
    <lineage>
        <taxon>Bacteria</taxon>
        <taxon>Pseudomonadati</taxon>
        <taxon>Bacteroidota</taxon>
        <taxon>Flavobacteriia</taxon>
        <taxon>Flavobacteriales</taxon>
        <taxon>Cryomorphaceae</taxon>
        <taxon>Cryomorpha</taxon>
    </lineage>
</organism>
<dbReference type="RefSeq" id="WP_163285609.1">
    <property type="nucleotide sequence ID" value="NZ_JAAGVY010000022.1"/>
</dbReference>
<feature type="transmembrane region" description="Helical" evidence="1">
    <location>
        <begin position="220"/>
        <end position="238"/>
    </location>
</feature>
<sequence>MKKNKRLKLKPLQTLTHYGIVLFLLFIVSLTAWSLIQIHVTDTYTGVRTSREIIRTSLPFLLLALFFAFIQYRRLKFKEIDVTFSDEQFQEAVDRTARELKWSIERNNKNFLRAYRSWNWTASWGEMVTIAKDKDRLFVNSICSPESMSSVASFGWNRKNISTFLENLTAVKNGKPEVVKIERVKSEWSLKRVLIRLLAYPFCISLIILGIYMISQSMTVRAVIAGIAAITIACIYLYSDIKIMTTKNNKRRNPNR</sequence>
<evidence type="ECO:0000256" key="1">
    <source>
        <dbReference type="SAM" id="Phobius"/>
    </source>
</evidence>
<name>A0A7K3WRV2_9FLAO</name>
<feature type="transmembrane region" description="Helical" evidence="1">
    <location>
        <begin position="193"/>
        <end position="214"/>
    </location>
</feature>
<feature type="transmembrane region" description="Helical" evidence="1">
    <location>
        <begin position="53"/>
        <end position="70"/>
    </location>
</feature>
<dbReference type="EMBL" id="JAAGVY010000022">
    <property type="protein sequence ID" value="NEN24214.1"/>
    <property type="molecule type" value="Genomic_DNA"/>
</dbReference>
<proteinExistence type="predicted"/>
<comment type="caution">
    <text evidence="2">The sequence shown here is derived from an EMBL/GenBank/DDBJ whole genome shotgun (WGS) entry which is preliminary data.</text>
</comment>
<keyword evidence="1" id="KW-1133">Transmembrane helix</keyword>
<feature type="transmembrane region" description="Helical" evidence="1">
    <location>
        <begin position="12"/>
        <end position="33"/>
    </location>
</feature>
<reference evidence="2 3" key="1">
    <citation type="submission" date="2020-02" db="EMBL/GenBank/DDBJ databases">
        <title>Out from the shadows clarifying the taxonomy of the family Cryomorphaceae and related taxa by utilizing the GTDB taxonomic framework.</title>
        <authorList>
            <person name="Bowman J.P."/>
        </authorList>
    </citation>
    <scope>NUCLEOTIDE SEQUENCE [LARGE SCALE GENOMIC DNA]</scope>
    <source>
        <strain evidence="2 3">QSSC 1-22</strain>
    </source>
</reference>